<evidence type="ECO:0000256" key="2">
    <source>
        <dbReference type="ARBA" id="ARBA00022475"/>
    </source>
</evidence>
<evidence type="ECO:0000256" key="6">
    <source>
        <dbReference type="ARBA" id="ARBA00022989"/>
    </source>
</evidence>
<feature type="domain" description="Glycosyltransferase RgtA/B/C/D-like" evidence="9">
    <location>
        <begin position="68"/>
        <end position="202"/>
    </location>
</feature>
<dbReference type="PANTHER" id="PTHR33908">
    <property type="entry name" value="MANNOSYLTRANSFERASE YKCB-RELATED"/>
    <property type="match status" value="1"/>
</dbReference>
<reference evidence="10 11" key="1">
    <citation type="submission" date="2023-03" db="EMBL/GenBank/DDBJ databases">
        <title>Paludisphaera mucosa sp. nov. a novel planctomycete from northern fen.</title>
        <authorList>
            <person name="Ivanova A."/>
        </authorList>
    </citation>
    <scope>NUCLEOTIDE SEQUENCE [LARGE SCALE GENOMIC DNA]</scope>
    <source>
        <strain evidence="10 11">Pla2</strain>
    </source>
</reference>
<feature type="transmembrane region" description="Helical" evidence="8">
    <location>
        <begin position="321"/>
        <end position="339"/>
    </location>
</feature>
<evidence type="ECO:0000313" key="10">
    <source>
        <dbReference type="EMBL" id="MDG3007435.1"/>
    </source>
</evidence>
<keyword evidence="3 10" id="KW-0328">Glycosyltransferase</keyword>
<feature type="transmembrane region" description="Helical" evidence="8">
    <location>
        <begin position="409"/>
        <end position="431"/>
    </location>
</feature>
<keyword evidence="5 8" id="KW-0812">Transmembrane</keyword>
<feature type="transmembrane region" description="Helical" evidence="8">
    <location>
        <begin position="115"/>
        <end position="133"/>
    </location>
</feature>
<evidence type="ECO:0000256" key="5">
    <source>
        <dbReference type="ARBA" id="ARBA00022692"/>
    </source>
</evidence>
<keyword evidence="4 10" id="KW-0808">Transferase</keyword>
<keyword evidence="2" id="KW-1003">Cell membrane</keyword>
<evidence type="ECO:0000256" key="4">
    <source>
        <dbReference type="ARBA" id="ARBA00022679"/>
    </source>
</evidence>
<evidence type="ECO:0000256" key="8">
    <source>
        <dbReference type="SAM" id="Phobius"/>
    </source>
</evidence>
<evidence type="ECO:0000256" key="7">
    <source>
        <dbReference type="ARBA" id="ARBA00023136"/>
    </source>
</evidence>
<feature type="transmembrane region" description="Helical" evidence="8">
    <location>
        <begin position="289"/>
        <end position="309"/>
    </location>
</feature>
<evidence type="ECO:0000256" key="1">
    <source>
        <dbReference type="ARBA" id="ARBA00004651"/>
    </source>
</evidence>
<protein>
    <submittedName>
        <fullName evidence="10">Glycosyltransferase family 39 protein</fullName>
        <ecNumber evidence="10">2.4.-.-</ecNumber>
    </submittedName>
</protein>
<comment type="caution">
    <text evidence="10">The sequence shown here is derived from an EMBL/GenBank/DDBJ whole genome shotgun (WGS) entry which is preliminary data.</text>
</comment>
<feature type="transmembrane region" description="Helical" evidence="8">
    <location>
        <begin position="178"/>
        <end position="209"/>
    </location>
</feature>
<comment type="subcellular location">
    <subcellularLocation>
        <location evidence="1">Cell membrane</location>
        <topology evidence="1">Multi-pass membrane protein</topology>
    </subcellularLocation>
</comment>
<dbReference type="Pfam" id="PF13231">
    <property type="entry name" value="PMT_2"/>
    <property type="match status" value="1"/>
</dbReference>
<dbReference type="Proteomes" id="UP001216907">
    <property type="component" value="Unassembled WGS sequence"/>
</dbReference>
<keyword evidence="7 8" id="KW-0472">Membrane</keyword>
<name>A0ABT6FJ61_9BACT</name>
<dbReference type="InterPro" id="IPR038731">
    <property type="entry name" value="RgtA/B/C-like"/>
</dbReference>
<proteinExistence type="predicted"/>
<keyword evidence="6 8" id="KW-1133">Transmembrane helix</keyword>
<dbReference type="EMBL" id="JARRAG010000002">
    <property type="protein sequence ID" value="MDG3007435.1"/>
    <property type="molecule type" value="Genomic_DNA"/>
</dbReference>
<feature type="transmembrane region" description="Helical" evidence="8">
    <location>
        <begin position="139"/>
        <end position="157"/>
    </location>
</feature>
<dbReference type="InterPro" id="IPR050297">
    <property type="entry name" value="LipidA_mod_glycosyltrf_83"/>
</dbReference>
<feature type="transmembrane region" description="Helical" evidence="8">
    <location>
        <begin position="443"/>
        <end position="462"/>
    </location>
</feature>
<keyword evidence="11" id="KW-1185">Reference proteome</keyword>
<sequence>MFFPLVVLAAILPGLAAMRSWDLTVPGPLWGLRAMAVAVDGMFVDQTGACDAIKPERESAGYRSVAFQPPLYPWLAAVGLTLSGDCDPLACVLPSYAAGAAIVMLVYLHGRLWRGGGMGFTAALLMAFSPSLLLREQEMTPHLLATAGALAALYAYAARTRIAAESADPRGRSLLWSAAGGVALGASLLTVEAFGLIVVAAIGLHQVYVRVSASADPSYRPSPTGGRHAWIRDGGAIDAALALGVATAIAAPWHLSMFLTHGWSLFAPLTLPASGWADSYNLAARILELAPVAAPLAVFGAARAVRTALIAESDDRETIGGSLWAAWAGVAALTLSLWTTGPRQALEIFLLIPLNLLAAATVADLVNRRVSVRALIGLAPAAALCLAWWSSKDLRSALDDLLAGRASAATTLSLHMTFDLIVVSIILGRGVERWARNRDDRQRQVLATFLLATLVATVGLGVREMVFRHSETSDLLMLRTMILRRNRERPFNHIAVVSPPSSRFESDGEPGSLTAPYPGGRLRFILRTALPALPQIDLTDVDELLTLPDEQRLVVLYGAGSRLSYSLQSRLGLEAIHPGRTGILDAYATASSRVARR</sequence>
<dbReference type="EC" id="2.4.-.-" evidence="10"/>
<organism evidence="10 11">
    <name type="scientific">Paludisphaera mucosa</name>
    <dbReference type="NCBI Taxonomy" id="3030827"/>
    <lineage>
        <taxon>Bacteria</taxon>
        <taxon>Pseudomonadati</taxon>
        <taxon>Planctomycetota</taxon>
        <taxon>Planctomycetia</taxon>
        <taxon>Isosphaerales</taxon>
        <taxon>Isosphaeraceae</taxon>
        <taxon>Paludisphaera</taxon>
    </lineage>
</organism>
<evidence type="ECO:0000256" key="3">
    <source>
        <dbReference type="ARBA" id="ARBA00022676"/>
    </source>
</evidence>
<dbReference type="RefSeq" id="WP_277863715.1">
    <property type="nucleotide sequence ID" value="NZ_JARRAG010000002.1"/>
</dbReference>
<feature type="transmembrane region" description="Helical" evidence="8">
    <location>
        <begin position="370"/>
        <end position="389"/>
    </location>
</feature>
<evidence type="ECO:0000259" key="9">
    <source>
        <dbReference type="Pfam" id="PF13231"/>
    </source>
</evidence>
<dbReference type="GO" id="GO:0016757">
    <property type="term" value="F:glycosyltransferase activity"/>
    <property type="evidence" value="ECO:0007669"/>
    <property type="project" value="UniProtKB-KW"/>
</dbReference>
<accession>A0ABT6FJ61</accession>
<feature type="transmembrane region" description="Helical" evidence="8">
    <location>
        <begin position="345"/>
        <end position="363"/>
    </location>
</feature>
<gene>
    <name evidence="10" type="ORF">PZE19_27040</name>
</gene>
<evidence type="ECO:0000313" key="11">
    <source>
        <dbReference type="Proteomes" id="UP001216907"/>
    </source>
</evidence>
<dbReference type="PANTHER" id="PTHR33908:SF11">
    <property type="entry name" value="MEMBRANE PROTEIN"/>
    <property type="match status" value="1"/>
</dbReference>